<comment type="caution">
    <text evidence="1">The sequence shown here is derived from an EMBL/GenBank/DDBJ whole genome shotgun (WGS) entry which is preliminary data.</text>
</comment>
<protein>
    <submittedName>
        <fullName evidence="1">Uncharacterized protein</fullName>
    </submittedName>
</protein>
<evidence type="ECO:0000313" key="2">
    <source>
        <dbReference type="Proteomes" id="UP001374599"/>
    </source>
</evidence>
<sequence>MAQHVYEKIGFKRIKVNYNSWKNQLGEIQSSVDYELLKADYLNDIKYKIDEDR</sequence>
<name>A0ACB5UL43_9FIRM</name>
<dbReference type="Proteomes" id="UP001374599">
    <property type="component" value="Unassembled WGS sequence"/>
</dbReference>
<keyword evidence="2" id="KW-1185">Reference proteome</keyword>
<organism evidence="1 2">
    <name type="scientific">Vallitalea maricola</name>
    <dbReference type="NCBI Taxonomy" id="3074433"/>
    <lineage>
        <taxon>Bacteria</taxon>
        <taxon>Bacillati</taxon>
        <taxon>Bacillota</taxon>
        <taxon>Clostridia</taxon>
        <taxon>Lachnospirales</taxon>
        <taxon>Vallitaleaceae</taxon>
        <taxon>Vallitalea</taxon>
    </lineage>
</organism>
<accession>A0ACB5UL43</accession>
<dbReference type="EMBL" id="BTPU01000046">
    <property type="protein sequence ID" value="GMQ63572.1"/>
    <property type="molecule type" value="Genomic_DNA"/>
</dbReference>
<proteinExistence type="predicted"/>
<evidence type="ECO:0000313" key="1">
    <source>
        <dbReference type="EMBL" id="GMQ63572.1"/>
    </source>
</evidence>
<reference evidence="1" key="1">
    <citation type="submission" date="2023-09" db="EMBL/GenBank/DDBJ databases">
        <title>Vallitalea sediminicola and Vallitalea maricola sp. nov., anaerobic bacteria isolated from marine sediment.</title>
        <authorList>
            <person name="Hirano S."/>
            <person name="Maeda A."/>
            <person name="Terahara T."/>
            <person name="Mori K."/>
            <person name="Hamada M."/>
            <person name="Matsumoto R."/>
            <person name="Kobayashi T."/>
        </authorList>
    </citation>
    <scope>NUCLEOTIDE SEQUENCE</scope>
    <source>
        <strain evidence="1">AN17-2</strain>
    </source>
</reference>
<gene>
    <name evidence="1" type="ORF">AN2V17_28060</name>
</gene>